<dbReference type="InterPro" id="IPR010559">
    <property type="entry name" value="Sig_transdc_His_kin_internal"/>
</dbReference>
<dbReference type="STRING" id="310781.SAMN05216259_102532"/>
<keyword evidence="4" id="KW-0902">Two-component regulatory system</keyword>
<dbReference type="PANTHER" id="PTHR34220">
    <property type="entry name" value="SENSOR HISTIDINE KINASE YPDA"/>
    <property type="match status" value="1"/>
</dbReference>
<dbReference type="SMART" id="SM00387">
    <property type="entry name" value="HATPase_c"/>
    <property type="match status" value="1"/>
</dbReference>
<evidence type="ECO:0000256" key="1">
    <source>
        <dbReference type="ARBA" id="ARBA00000085"/>
    </source>
</evidence>
<dbReference type="SUPFAM" id="SSF55874">
    <property type="entry name" value="ATPase domain of HSP90 chaperone/DNA topoisomerase II/histidine kinase"/>
    <property type="match status" value="1"/>
</dbReference>
<dbReference type="GO" id="GO:0000155">
    <property type="term" value="F:phosphorelay sensor kinase activity"/>
    <property type="evidence" value="ECO:0007669"/>
    <property type="project" value="InterPro"/>
</dbReference>
<dbReference type="RefSeq" id="WP_093783165.1">
    <property type="nucleotide sequence ID" value="NZ_FNIE01000002.1"/>
</dbReference>
<name>A0A1G9YGH5_9ACTN</name>
<organism evidence="6 7">
    <name type="scientific">Actinacidiphila guanduensis</name>
    <dbReference type="NCBI Taxonomy" id="310781"/>
    <lineage>
        <taxon>Bacteria</taxon>
        <taxon>Bacillati</taxon>
        <taxon>Actinomycetota</taxon>
        <taxon>Actinomycetes</taxon>
        <taxon>Kitasatosporales</taxon>
        <taxon>Streptomycetaceae</taxon>
        <taxon>Actinacidiphila</taxon>
    </lineage>
</organism>
<dbReference type="InterPro" id="IPR036890">
    <property type="entry name" value="HATPase_C_sf"/>
</dbReference>
<dbReference type="InterPro" id="IPR003018">
    <property type="entry name" value="GAF"/>
</dbReference>
<dbReference type="Proteomes" id="UP000199341">
    <property type="component" value="Unassembled WGS sequence"/>
</dbReference>
<sequence length="393" mass="41874">MAPLITTLSAALVIAAAAAALFWLVRGRRGFGTPADRAAFATLHSASLAAPPLREGLNPDSARTAAKHLRALLGTPALAVIGDGTLLAWEGPGRRHAAQAVEHAKDAMEAGRPWVVPAEAIDCGDLDCPVRSAVVVPLVVDGLVVGALSVYARQISAGLVRAAGEVAHWVISQLELAELDRSRTLLIEAELRALRAQISPHFVYNSLTAIASFVRTDPDQARELLLEFAELTRYSLRRHGEFSTLAEELHSVDRYLRLERARFGARLRVDLLIAPEVLPVAVPFLCLQPLVENAVRHGLGPKPTSGRITIRAEDAGSDCRISVEDDGVGMDPEQVRAQLAGKGGGESLGLGNVDERLRAVFGDDSGLVVETAKGAGTKITIRVPKYRSGVHAQ</sequence>
<comment type="catalytic activity">
    <reaction evidence="1">
        <text>ATP + protein L-histidine = ADP + protein N-phospho-L-histidine.</text>
        <dbReference type="EC" id="2.7.13.3"/>
    </reaction>
</comment>
<dbReference type="EC" id="2.7.13.3" evidence="2"/>
<keyword evidence="7" id="KW-1185">Reference proteome</keyword>
<accession>A0A1G9YGH5</accession>
<dbReference type="Pfam" id="PF02518">
    <property type="entry name" value="HATPase_c"/>
    <property type="match status" value="1"/>
</dbReference>
<dbReference type="InterPro" id="IPR003594">
    <property type="entry name" value="HATPase_dom"/>
</dbReference>
<evidence type="ECO:0000313" key="6">
    <source>
        <dbReference type="EMBL" id="SDN07583.1"/>
    </source>
</evidence>
<keyword evidence="3 6" id="KW-0418">Kinase</keyword>
<dbReference type="GO" id="GO:0016020">
    <property type="term" value="C:membrane"/>
    <property type="evidence" value="ECO:0007669"/>
    <property type="project" value="InterPro"/>
</dbReference>
<dbReference type="InterPro" id="IPR004358">
    <property type="entry name" value="Sig_transdc_His_kin-like_C"/>
</dbReference>
<evidence type="ECO:0000256" key="4">
    <source>
        <dbReference type="ARBA" id="ARBA00023012"/>
    </source>
</evidence>
<dbReference type="InterPro" id="IPR050640">
    <property type="entry name" value="Bact_2-comp_sensor_kinase"/>
</dbReference>
<dbReference type="Pfam" id="PF01590">
    <property type="entry name" value="GAF"/>
    <property type="match status" value="1"/>
</dbReference>
<feature type="domain" description="Histidine kinase" evidence="5">
    <location>
        <begin position="287"/>
        <end position="387"/>
    </location>
</feature>
<dbReference type="OrthoDB" id="2514702at2"/>
<gene>
    <name evidence="6" type="ORF">SAMN05216259_102532</name>
</gene>
<evidence type="ECO:0000256" key="3">
    <source>
        <dbReference type="ARBA" id="ARBA00022777"/>
    </source>
</evidence>
<keyword evidence="3 6" id="KW-0808">Transferase</keyword>
<dbReference type="Pfam" id="PF06580">
    <property type="entry name" value="His_kinase"/>
    <property type="match status" value="1"/>
</dbReference>
<evidence type="ECO:0000256" key="2">
    <source>
        <dbReference type="ARBA" id="ARBA00012438"/>
    </source>
</evidence>
<protein>
    <recommendedName>
        <fullName evidence="2">histidine kinase</fullName>
        <ecNumber evidence="2">2.7.13.3</ecNumber>
    </recommendedName>
</protein>
<reference evidence="6 7" key="1">
    <citation type="submission" date="2016-10" db="EMBL/GenBank/DDBJ databases">
        <authorList>
            <person name="de Groot N.N."/>
        </authorList>
    </citation>
    <scope>NUCLEOTIDE SEQUENCE [LARGE SCALE GENOMIC DNA]</scope>
    <source>
        <strain evidence="6 7">CGMCC 4.2022</strain>
    </source>
</reference>
<dbReference type="PROSITE" id="PS50109">
    <property type="entry name" value="HIS_KIN"/>
    <property type="match status" value="1"/>
</dbReference>
<dbReference type="PANTHER" id="PTHR34220:SF7">
    <property type="entry name" value="SENSOR HISTIDINE KINASE YPDA"/>
    <property type="match status" value="1"/>
</dbReference>
<evidence type="ECO:0000259" key="5">
    <source>
        <dbReference type="PROSITE" id="PS50109"/>
    </source>
</evidence>
<dbReference type="AlphaFoldDB" id="A0A1G9YGH5"/>
<dbReference type="PRINTS" id="PR00344">
    <property type="entry name" value="BCTRLSENSOR"/>
</dbReference>
<dbReference type="Gene3D" id="3.30.565.10">
    <property type="entry name" value="Histidine kinase-like ATPase, C-terminal domain"/>
    <property type="match status" value="1"/>
</dbReference>
<proteinExistence type="predicted"/>
<dbReference type="InterPro" id="IPR005467">
    <property type="entry name" value="His_kinase_dom"/>
</dbReference>
<dbReference type="EMBL" id="FNIE01000002">
    <property type="protein sequence ID" value="SDN07583.1"/>
    <property type="molecule type" value="Genomic_DNA"/>
</dbReference>
<evidence type="ECO:0000313" key="7">
    <source>
        <dbReference type="Proteomes" id="UP000199341"/>
    </source>
</evidence>